<proteinExistence type="predicted"/>
<dbReference type="EMBL" id="GBXM01058701">
    <property type="protein sequence ID" value="JAH49876.1"/>
    <property type="molecule type" value="Transcribed_RNA"/>
</dbReference>
<reference evidence="1" key="2">
    <citation type="journal article" date="2015" name="Fish Shellfish Immunol.">
        <title>Early steps in the European eel (Anguilla anguilla)-Vibrio vulnificus interaction in the gills: Role of the RtxA13 toxin.</title>
        <authorList>
            <person name="Callol A."/>
            <person name="Pajuelo D."/>
            <person name="Ebbesson L."/>
            <person name="Teles M."/>
            <person name="MacKenzie S."/>
            <person name="Amaro C."/>
        </authorList>
    </citation>
    <scope>NUCLEOTIDE SEQUENCE</scope>
</reference>
<name>A0A0E9T8D3_ANGAN</name>
<sequence>MTVILFWKPLKDTIRPLESVVGSRLPLWFRVVNALQLLPT</sequence>
<reference evidence="1" key="1">
    <citation type="submission" date="2014-11" db="EMBL/GenBank/DDBJ databases">
        <authorList>
            <person name="Amaro Gonzalez C."/>
        </authorList>
    </citation>
    <scope>NUCLEOTIDE SEQUENCE</scope>
</reference>
<evidence type="ECO:0000313" key="1">
    <source>
        <dbReference type="EMBL" id="JAH49876.1"/>
    </source>
</evidence>
<protein>
    <submittedName>
        <fullName evidence="1">Uncharacterized protein</fullName>
    </submittedName>
</protein>
<dbReference type="AlphaFoldDB" id="A0A0E9T8D3"/>
<organism evidence="1">
    <name type="scientific">Anguilla anguilla</name>
    <name type="common">European freshwater eel</name>
    <name type="synonym">Muraena anguilla</name>
    <dbReference type="NCBI Taxonomy" id="7936"/>
    <lineage>
        <taxon>Eukaryota</taxon>
        <taxon>Metazoa</taxon>
        <taxon>Chordata</taxon>
        <taxon>Craniata</taxon>
        <taxon>Vertebrata</taxon>
        <taxon>Euteleostomi</taxon>
        <taxon>Actinopterygii</taxon>
        <taxon>Neopterygii</taxon>
        <taxon>Teleostei</taxon>
        <taxon>Anguilliformes</taxon>
        <taxon>Anguillidae</taxon>
        <taxon>Anguilla</taxon>
    </lineage>
</organism>
<accession>A0A0E9T8D3</accession>